<dbReference type="NCBIfam" id="TIGR04183">
    <property type="entry name" value="Por_Secre_tail"/>
    <property type="match status" value="1"/>
</dbReference>
<keyword evidence="8" id="KW-1185">Reference proteome</keyword>
<keyword evidence="2" id="KW-0732">Signal</keyword>
<dbReference type="PANTHER" id="PTHR42970">
    <property type="entry name" value="PECTATE LYASE C-RELATED"/>
    <property type="match status" value="1"/>
</dbReference>
<evidence type="ECO:0000259" key="6">
    <source>
        <dbReference type="SMART" id="SM00656"/>
    </source>
</evidence>
<dbReference type="SUPFAM" id="SSF51126">
    <property type="entry name" value="Pectin lyase-like"/>
    <property type="match status" value="1"/>
</dbReference>
<evidence type="ECO:0000256" key="2">
    <source>
        <dbReference type="ARBA" id="ARBA00022729"/>
    </source>
</evidence>
<keyword evidence="5" id="KW-0812">Transmembrane</keyword>
<keyword evidence="5" id="KW-0472">Membrane</keyword>
<name>A0A5C7BKQ4_9FLAO</name>
<dbReference type="InterPro" id="IPR002022">
    <property type="entry name" value="Pec_lyase"/>
</dbReference>
<evidence type="ECO:0000256" key="4">
    <source>
        <dbReference type="ARBA" id="ARBA00023239"/>
    </source>
</evidence>
<protein>
    <submittedName>
        <fullName evidence="7">T9SS type A sorting domain-containing protein</fullName>
    </submittedName>
</protein>
<dbReference type="STRING" id="1123037.GCA_000425305_00737"/>
<dbReference type="InterPro" id="IPR052063">
    <property type="entry name" value="Polysaccharide_Lyase_1"/>
</dbReference>
<dbReference type="InterPro" id="IPR012334">
    <property type="entry name" value="Pectin_lyas_fold"/>
</dbReference>
<dbReference type="GO" id="GO:0016829">
    <property type="term" value="F:lyase activity"/>
    <property type="evidence" value="ECO:0007669"/>
    <property type="project" value="UniProtKB-KW"/>
</dbReference>
<dbReference type="SMART" id="SM00656">
    <property type="entry name" value="Amb_all"/>
    <property type="match status" value="1"/>
</dbReference>
<feature type="domain" description="Pectate lyase" evidence="6">
    <location>
        <begin position="54"/>
        <end position="266"/>
    </location>
</feature>
<feature type="transmembrane region" description="Helical" evidence="5">
    <location>
        <begin position="15"/>
        <end position="34"/>
    </location>
</feature>
<evidence type="ECO:0000256" key="5">
    <source>
        <dbReference type="SAM" id="Phobius"/>
    </source>
</evidence>
<dbReference type="EMBL" id="VOSB01000001">
    <property type="protein sequence ID" value="TXE20249.1"/>
    <property type="molecule type" value="Genomic_DNA"/>
</dbReference>
<reference evidence="7 8" key="1">
    <citation type="submission" date="2019-08" db="EMBL/GenBank/DDBJ databases">
        <title>Genome of Psychroserpens burtonensis ACAM 167.</title>
        <authorList>
            <person name="Bowman J.P."/>
        </authorList>
    </citation>
    <scope>NUCLEOTIDE SEQUENCE [LARGE SCALE GENOMIC DNA]</scope>
    <source>
        <strain evidence="7 8">ACAM 167</strain>
    </source>
</reference>
<dbReference type="InterPro" id="IPR011050">
    <property type="entry name" value="Pectin_lyase_fold/virulence"/>
</dbReference>
<keyword evidence="4" id="KW-0456">Lyase</keyword>
<dbReference type="Proteomes" id="UP000321938">
    <property type="component" value="Unassembled WGS sequence"/>
</dbReference>
<evidence type="ECO:0000313" key="8">
    <source>
        <dbReference type="Proteomes" id="UP000321938"/>
    </source>
</evidence>
<evidence type="ECO:0000256" key="3">
    <source>
        <dbReference type="ARBA" id="ARBA00023180"/>
    </source>
</evidence>
<keyword evidence="5" id="KW-1133">Transmembrane helix</keyword>
<keyword evidence="1" id="KW-0479">Metal-binding</keyword>
<dbReference type="Gene3D" id="2.160.20.10">
    <property type="entry name" value="Single-stranded right-handed beta-helix, Pectin lyase-like"/>
    <property type="match status" value="1"/>
</dbReference>
<gene>
    <name evidence="7" type="ORF">ES692_00180</name>
</gene>
<dbReference type="PANTHER" id="PTHR42970:SF1">
    <property type="entry name" value="PECTATE LYASE C-RELATED"/>
    <property type="match status" value="1"/>
</dbReference>
<dbReference type="Pfam" id="PF18962">
    <property type="entry name" value="Por_Secre_tail"/>
    <property type="match status" value="1"/>
</dbReference>
<evidence type="ECO:0000256" key="1">
    <source>
        <dbReference type="ARBA" id="ARBA00022723"/>
    </source>
</evidence>
<sequence length="1511" mass="161766">MTSPKSLYHVNGVQVYYLILTLLVAFLIPTTFYSQTDLAFPTASGAGAYATGGRGKPVYIVTNLNNSGSGSFRQALEDTKSTDGGIITFEVSGTINLTSQIYFTNQDNITIAGQTSPSGGITIANNRLRFQNVNNLIMRYIRVRPGFSPYPSSEIDAFEIFNSSNYIIDHCSFSWGTDENANSGNGNNYTWQRNLFAESNKTGMIMGGEPQISENLSFINNMFYNCSHRFPNFQSNGRVDVINNIVWNFRTRLSVPLGGFEANHINNYYVHFRSSPPADLDIRGMLWLPNTTNFPTIYTSGNYVSDVITDPNADNWQMWRFRFNPSGTIYSGVGNESPLTEDFRTLTPFTQLGNPFTIQSAAGAFEDIKYNVGVNARLLANGDAVEELDALDDLYLDNVQNNILDQYTQENVLNTSHRAAFLNTISSIPINTHPIDYDSDGDGMPDQWELNNYGNLNNNGQSDTNNSGYSDVEDYLNGVDIEMQNNTGTQVDVTSNLDAICQGSSTTLTASGADSYVWNTGETSTSIEISPDITTTYTVTGTHSDGSITQAEISITVNEIPTANAGQDIEICQGTEVILTATGGTAYLWNTGATSASININPNSTTMYTVEVFENSCSSTDEIIVTVNEIPNIDAGQDQTIFDGESATLTATGADFYLWSTGETTQTISVNPLLDTSYFVTGTTNNCENTDTVTVFLLDDSVNANAGADTEICNGESTTLTATGGTTYLWSTGETSASIIVVPTEITTYTVTAFSASGANFEDDSVIVTVNDLPETNAGNDISIIEGDSTTLIASGAASYIWSTGETTPSITVSPNNTTTYTVIGTSNGCDSSDDLIVSVEIENVNTNAGVDIVICNGESTILTASGGATYLWSTGETSSSITVNPNQTTTYTVTAFNTAATASNDDSVTVIINDLPETNAGNDILIIEGSSTTLIASGAESYVWNTGEITPSIIVSPISTTTYTVTGNSNGCESSDAVIVSVETENVNANAGADITICNGETTTLTASGGVLYLWSTGETTSTIEVSPVATTTYTVTAFSTNGIDSGVDSITVTVNEVPVADAGNDAAICFGNETILTASGGSTYLWNTGETSQSITVNPNVTTTYTVDVFTNNCSSSDAVIVTVNELPETNAGNDIIIIEGDSTTLTATGAESYIWSTGETTTSITVNPIVTTTYTVTGLSNECESIDDLVVTVEPFIYTASAGADQAICQGYETTLTASEGDSYLWSTGETTQSITVNPTNTQTYTVTVFDGAYQDDAEVQVGVNPNPNVIITNGDNIMILEGEFITLSAIGANTYSWNNGATQPNIAVSPSSTTTYEVTGFINNCEDTKAIIVNVLELVQADAGEDLFICDEETVTLTASGGGEYLWNNGETTQTIEVSPDEDTEYSVLVYNALDGDEDTVMVFVEECSSTVEIPVESEMFDFMIYQDPTSDILKVRIDGLQSVTARGYSIYDLSGKVIHTETFNPSEMEELSQMTRELDVSTYSRGVYVVRLIYDDTSLIKKIPIR</sequence>
<dbReference type="GO" id="GO:0046872">
    <property type="term" value="F:metal ion binding"/>
    <property type="evidence" value="ECO:0007669"/>
    <property type="project" value="UniProtKB-KW"/>
</dbReference>
<comment type="caution">
    <text evidence="7">The sequence shown here is derived from an EMBL/GenBank/DDBJ whole genome shotgun (WGS) entry which is preliminary data.</text>
</comment>
<evidence type="ECO:0000313" key="7">
    <source>
        <dbReference type="EMBL" id="TXE20249.1"/>
    </source>
</evidence>
<proteinExistence type="predicted"/>
<dbReference type="OrthoDB" id="9765926at2"/>
<dbReference type="RefSeq" id="WP_147230768.1">
    <property type="nucleotide sequence ID" value="NZ_VOSB01000001.1"/>
</dbReference>
<keyword evidence="3" id="KW-0325">Glycoprotein</keyword>
<dbReference type="InterPro" id="IPR026444">
    <property type="entry name" value="Secre_tail"/>
</dbReference>
<organism evidence="7 8">
    <name type="scientific">Psychroserpens burtonensis</name>
    <dbReference type="NCBI Taxonomy" id="49278"/>
    <lineage>
        <taxon>Bacteria</taxon>
        <taxon>Pseudomonadati</taxon>
        <taxon>Bacteroidota</taxon>
        <taxon>Flavobacteriia</taxon>
        <taxon>Flavobacteriales</taxon>
        <taxon>Flavobacteriaceae</taxon>
        <taxon>Psychroserpens</taxon>
    </lineage>
</organism>
<accession>A0A5C7BKQ4</accession>